<dbReference type="AlphaFoldDB" id="A0A1V6Q4X0"/>
<dbReference type="STRING" id="60172.A0A1V6Q4X0"/>
<keyword evidence="2" id="KW-1185">Reference proteome</keyword>
<protein>
    <recommendedName>
        <fullName evidence="3">Transcription factor domain-containing protein</fullName>
    </recommendedName>
</protein>
<comment type="caution">
    <text evidence="1">The sequence shown here is derived from an EMBL/GenBank/DDBJ whole genome shotgun (WGS) entry which is preliminary data.</text>
</comment>
<evidence type="ECO:0000313" key="2">
    <source>
        <dbReference type="Proteomes" id="UP000191612"/>
    </source>
</evidence>
<sequence length="175" mass="20042">MVAERDLQLRANFREISPSFGQLSVEIEKEMQNRLHLGMFALDTLIRLYVGTLATDPPPTPPSVEILDSLEELEAWVLYTDDPQSSTLPLRTFDPVPTRAVSTFTAQIGLYGMLSRILQLFFKANDPTIQAYASCWILKELLENQLESWRQELPHDLQPKLIQDQDIHLIISLFC</sequence>
<reference evidence="2" key="1">
    <citation type="journal article" date="2017" name="Nat. Microbiol.">
        <title>Global analysis of biosynthetic gene clusters reveals vast potential of secondary metabolite production in Penicillium species.</title>
        <authorList>
            <person name="Nielsen J.C."/>
            <person name="Grijseels S."/>
            <person name="Prigent S."/>
            <person name="Ji B."/>
            <person name="Dainat J."/>
            <person name="Nielsen K.F."/>
            <person name="Frisvad J.C."/>
            <person name="Workman M."/>
            <person name="Nielsen J."/>
        </authorList>
    </citation>
    <scope>NUCLEOTIDE SEQUENCE [LARGE SCALE GENOMIC DNA]</scope>
    <source>
        <strain evidence="2">IBT 29525</strain>
    </source>
</reference>
<gene>
    <name evidence="1" type="ORF">PENSOL_c133G02288</name>
</gene>
<proteinExistence type="predicted"/>
<dbReference type="EMBL" id="MDYO01000132">
    <property type="protein sequence ID" value="OQD83922.1"/>
    <property type="molecule type" value="Genomic_DNA"/>
</dbReference>
<dbReference type="Proteomes" id="UP000191612">
    <property type="component" value="Unassembled WGS sequence"/>
</dbReference>
<dbReference type="CDD" id="cd12148">
    <property type="entry name" value="fungal_TF_MHR"/>
    <property type="match status" value="1"/>
</dbReference>
<evidence type="ECO:0000313" key="1">
    <source>
        <dbReference type="EMBL" id="OQD83922.1"/>
    </source>
</evidence>
<accession>A0A1V6Q4X0</accession>
<name>A0A1V6Q4X0_9EURO</name>
<evidence type="ECO:0008006" key="3">
    <source>
        <dbReference type="Google" id="ProtNLM"/>
    </source>
</evidence>
<organism evidence="1 2">
    <name type="scientific">Penicillium solitum</name>
    <dbReference type="NCBI Taxonomy" id="60172"/>
    <lineage>
        <taxon>Eukaryota</taxon>
        <taxon>Fungi</taxon>
        <taxon>Dikarya</taxon>
        <taxon>Ascomycota</taxon>
        <taxon>Pezizomycotina</taxon>
        <taxon>Eurotiomycetes</taxon>
        <taxon>Eurotiomycetidae</taxon>
        <taxon>Eurotiales</taxon>
        <taxon>Aspergillaceae</taxon>
        <taxon>Penicillium</taxon>
    </lineage>
</organism>